<evidence type="ECO:0000259" key="1">
    <source>
        <dbReference type="Pfam" id="PF05368"/>
    </source>
</evidence>
<reference evidence="2 3" key="1">
    <citation type="submission" date="2020-04" db="EMBL/GenBank/DDBJ databases">
        <authorList>
            <person name="Klaysubun C."/>
            <person name="Duangmal K."/>
            <person name="Lipun K."/>
        </authorList>
    </citation>
    <scope>NUCLEOTIDE SEQUENCE [LARGE SCALE GENOMIC DNA]</scope>
    <source>
        <strain evidence="2 3">DSM 45300</strain>
    </source>
</reference>
<dbReference type="Proteomes" id="UP000586918">
    <property type="component" value="Unassembled WGS sequence"/>
</dbReference>
<dbReference type="Gene3D" id="3.90.25.10">
    <property type="entry name" value="UDP-galactose 4-epimerase, domain 1"/>
    <property type="match status" value="1"/>
</dbReference>
<dbReference type="PANTHER" id="PTHR47129:SF1">
    <property type="entry name" value="NMRA-LIKE DOMAIN-CONTAINING PROTEIN"/>
    <property type="match status" value="1"/>
</dbReference>
<sequence length="272" mass="29215">MIVVTGVTGRLGRIVIEDLLTRVSVDQLVAVARHPEQAAELAQRGVEVRRGDYDDRESLVDAFSGADRLLFVSSPEVTPGVRRPQHENVVDAAVRAAVGHIVYTSAIKAHEGAGFLEDHGVTEHLIRDAGLTYTFLRNTFYTEVFVNPPAVQAAVDSGELRAADGGKPLNTATIRDLGLAASAVLTGHGHEDTAYELCGPLWTFPELAAALSEVSGKPVAYREIPLEEAGEMAFVFELVRAGFFAEPSADLEKLLGHPATGIRGAVQEVLRR</sequence>
<dbReference type="InterPro" id="IPR052718">
    <property type="entry name" value="NmrA-type_oxidoreductase"/>
</dbReference>
<protein>
    <submittedName>
        <fullName evidence="2">NmrA family NAD(P)-binding protein</fullName>
    </submittedName>
</protein>
<dbReference type="AlphaFoldDB" id="A0A848DDR4"/>
<comment type="caution">
    <text evidence="2">The sequence shown here is derived from an EMBL/GenBank/DDBJ whole genome shotgun (WGS) entry which is preliminary data.</text>
</comment>
<dbReference type="EMBL" id="JAAXKZ010000008">
    <property type="protein sequence ID" value="NMH90713.1"/>
    <property type="molecule type" value="Genomic_DNA"/>
</dbReference>
<accession>A0A848DDR4</accession>
<dbReference type="InterPro" id="IPR036291">
    <property type="entry name" value="NAD(P)-bd_dom_sf"/>
</dbReference>
<proteinExistence type="predicted"/>
<gene>
    <name evidence="2" type="ORF">HF519_03775</name>
</gene>
<dbReference type="InterPro" id="IPR008030">
    <property type="entry name" value="NmrA-like"/>
</dbReference>
<feature type="domain" description="NmrA-like" evidence="1">
    <location>
        <begin position="2"/>
        <end position="228"/>
    </location>
</feature>
<evidence type="ECO:0000313" key="3">
    <source>
        <dbReference type="Proteomes" id="UP000586918"/>
    </source>
</evidence>
<dbReference type="Pfam" id="PF05368">
    <property type="entry name" value="NmrA"/>
    <property type="match status" value="1"/>
</dbReference>
<keyword evidence="3" id="KW-1185">Reference proteome</keyword>
<dbReference type="SUPFAM" id="SSF51735">
    <property type="entry name" value="NAD(P)-binding Rossmann-fold domains"/>
    <property type="match status" value="1"/>
</dbReference>
<dbReference type="PANTHER" id="PTHR47129">
    <property type="entry name" value="QUINONE OXIDOREDUCTASE 2"/>
    <property type="match status" value="1"/>
</dbReference>
<dbReference type="Gene3D" id="3.40.50.720">
    <property type="entry name" value="NAD(P)-binding Rossmann-like Domain"/>
    <property type="match status" value="1"/>
</dbReference>
<name>A0A848DDR4_9PSEU</name>
<organism evidence="2 3">
    <name type="scientific">Pseudonocardia bannensis</name>
    <dbReference type="NCBI Taxonomy" id="630973"/>
    <lineage>
        <taxon>Bacteria</taxon>
        <taxon>Bacillati</taxon>
        <taxon>Actinomycetota</taxon>
        <taxon>Actinomycetes</taxon>
        <taxon>Pseudonocardiales</taxon>
        <taxon>Pseudonocardiaceae</taxon>
        <taxon>Pseudonocardia</taxon>
    </lineage>
</organism>
<evidence type="ECO:0000313" key="2">
    <source>
        <dbReference type="EMBL" id="NMH90713.1"/>
    </source>
</evidence>
<dbReference type="RefSeq" id="WP_169410213.1">
    <property type="nucleotide sequence ID" value="NZ_JAAXKZ010000008.1"/>
</dbReference>